<dbReference type="Proteomes" id="UP000235786">
    <property type="component" value="Unassembled WGS sequence"/>
</dbReference>
<dbReference type="AlphaFoldDB" id="A0A2J6RWU1"/>
<organism evidence="2 3">
    <name type="scientific">Hyaloscypha variabilis (strain UAMH 11265 / GT02V1 / F)</name>
    <name type="common">Meliniomyces variabilis</name>
    <dbReference type="NCBI Taxonomy" id="1149755"/>
    <lineage>
        <taxon>Eukaryota</taxon>
        <taxon>Fungi</taxon>
        <taxon>Dikarya</taxon>
        <taxon>Ascomycota</taxon>
        <taxon>Pezizomycotina</taxon>
        <taxon>Leotiomycetes</taxon>
        <taxon>Helotiales</taxon>
        <taxon>Hyaloscyphaceae</taxon>
        <taxon>Hyaloscypha</taxon>
        <taxon>Hyaloscypha variabilis</taxon>
    </lineage>
</organism>
<evidence type="ECO:0000313" key="2">
    <source>
        <dbReference type="EMBL" id="PMD42984.1"/>
    </source>
</evidence>
<feature type="region of interest" description="Disordered" evidence="1">
    <location>
        <begin position="13"/>
        <end position="62"/>
    </location>
</feature>
<gene>
    <name evidence="2" type="ORF">L207DRAFT_579851</name>
</gene>
<sequence length="62" mass="6529">MLLRQTFWAEGYESSSAMTTNVSTMTRNGNLSPTPNQTGENSVPPTANASATAKRGAVRLVG</sequence>
<evidence type="ECO:0000256" key="1">
    <source>
        <dbReference type="SAM" id="MobiDB-lite"/>
    </source>
</evidence>
<proteinExistence type="predicted"/>
<keyword evidence="3" id="KW-1185">Reference proteome</keyword>
<protein>
    <submittedName>
        <fullName evidence="2">Uncharacterized protein</fullName>
    </submittedName>
</protein>
<name>A0A2J6RWU1_HYAVF</name>
<reference evidence="2 3" key="1">
    <citation type="submission" date="2016-04" db="EMBL/GenBank/DDBJ databases">
        <title>A degradative enzymes factory behind the ericoid mycorrhizal symbiosis.</title>
        <authorList>
            <consortium name="DOE Joint Genome Institute"/>
            <person name="Martino E."/>
            <person name="Morin E."/>
            <person name="Grelet G."/>
            <person name="Kuo A."/>
            <person name="Kohler A."/>
            <person name="Daghino S."/>
            <person name="Barry K."/>
            <person name="Choi C."/>
            <person name="Cichocki N."/>
            <person name="Clum A."/>
            <person name="Copeland A."/>
            <person name="Hainaut M."/>
            <person name="Haridas S."/>
            <person name="Labutti K."/>
            <person name="Lindquist E."/>
            <person name="Lipzen A."/>
            <person name="Khouja H.-R."/>
            <person name="Murat C."/>
            <person name="Ohm R."/>
            <person name="Olson A."/>
            <person name="Spatafora J."/>
            <person name="Veneault-Fourrey C."/>
            <person name="Henrissat B."/>
            <person name="Grigoriev I."/>
            <person name="Martin F."/>
            <person name="Perotto S."/>
        </authorList>
    </citation>
    <scope>NUCLEOTIDE SEQUENCE [LARGE SCALE GENOMIC DNA]</scope>
    <source>
        <strain evidence="2 3">F</strain>
    </source>
</reference>
<dbReference type="EMBL" id="KZ613942">
    <property type="protein sequence ID" value="PMD42984.1"/>
    <property type="molecule type" value="Genomic_DNA"/>
</dbReference>
<evidence type="ECO:0000313" key="3">
    <source>
        <dbReference type="Proteomes" id="UP000235786"/>
    </source>
</evidence>
<feature type="compositionally biased region" description="Polar residues" evidence="1">
    <location>
        <begin position="13"/>
        <end position="51"/>
    </location>
</feature>
<accession>A0A2J6RWU1</accession>